<proteinExistence type="predicted"/>
<feature type="region of interest" description="Disordered" evidence="1">
    <location>
        <begin position="1"/>
        <end position="147"/>
    </location>
</feature>
<reference evidence="2" key="1">
    <citation type="journal article" date="2023" name="Mol. Biol. Evol.">
        <title>Third-Generation Sequencing Reveals the Adaptive Role of the Epigenome in Three Deep-Sea Polychaetes.</title>
        <authorList>
            <person name="Perez M."/>
            <person name="Aroh O."/>
            <person name="Sun Y."/>
            <person name="Lan Y."/>
            <person name="Juniper S.K."/>
            <person name="Young C.R."/>
            <person name="Angers B."/>
            <person name="Qian P.Y."/>
        </authorList>
    </citation>
    <scope>NUCLEOTIDE SEQUENCE</scope>
    <source>
        <strain evidence="2">P08H-3</strain>
    </source>
</reference>
<keyword evidence="3" id="KW-1185">Reference proteome</keyword>
<dbReference type="AlphaFoldDB" id="A0AAD9MVI8"/>
<sequence>MDHMEAVTWSDRQTKSAPCGTDRSLTDSDITSSLGSDLRTNNSSYFTSSLSARSSESTDTDSVTRSAPGDWSTYSSSPATSDPEDRLFYSFPYTGKVNGDETEPEDYSECSFSRSRSYGDYESKENSTQSAISTASSSTETKEEPSVKIFSPLQLDRWRQWRKDHGLDLVNDEDSVGSRSEDSSSEDEDSDLGGINGSESSKQYKARILKRLLAEFDSQQTIRYYRSLNSVSYQFDPNEFSLD</sequence>
<feature type="region of interest" description="Disordered" evidence="1">
    <location>
        <begin position="169"/>
        <end position="199"/>
    </location>
</feature>
<evidence type="ECO:0000313" key="2">
    <source>
        <dbReference type="EMBL" id="KAK2147367.1"/>
    </source>
</evidence>
<dbReference type="EMBL" id="JAODUP010000556">
    <property type="protein sequence ID" value="KAK2147367.1"/>
    <property type="molecule type" value="Genomic_DNA"/>
</dbReference>
<feature type="compositionally biased region" description="Polar residues" evidence="1">
    <location>
        <begin position="27"/>
        <end position="47"/>
    </location>
</feature>
<comment type="caution">
    <text evidence="2">The sequence shown here is derived from an EMBL/GenBank/DDBJ whole genome shotgun (WGS) entry which is preliminary data.</text>
</comment>
<gene>
    <name evidence="2" type="ORF">LSH36_556g00049</name>
</gene>
<protein>
    <submittedName>
        <fullName evidence="2">Uncharacterized protein</fullName>
    </submittedName>
</protein>
<feature type="compositionally biased region" description="Low complexity" evidence="1">
    <location>
        <begin position="48"/>
        <end position="57"/>
    </location>
</feature>
<dbReference type="Proteomes" id="UP001208570">
    <property type="component" value="Unassembled WGS sequence"/>
</dbReference>
<evidence type="ECO:0000256" key="1">
    <source>
        <dbReference type="SAM" id="MobiDB-lite"/>
    </source>
</evidence>
<feature type="compositionally biased region" description="Low complexity" evidence="1">
    <location>
        <begin position="127"/>
        <end position="139"/>
    </location>
</feature>
<organism evidence="2 3">
    <name type="scientific">Paralvinella palmiformis</name>
    <dbReference type="NCBI Taxonomy" id="53620"/>
    <lineage>
        <taxon>Eukaryota</taxon>
        <taxon>Metazoa</taxon>
        <taxon>Spiralia</taxon>
        <taxon>Lophotrochozoa</taxon>
        <taxon>Annelida</taxon>
        <taxon>Polychaeta</taxon>
        <taxon>Sedentaria</taxon>
        <taxon>Canalipalpata</taxon>
        <taxon>Terebellida</taxon>
        <taxon>Terebelliformia</taxon>
        <taxon>Alvinellidae</taxon>
        <taxon>Paralvinella</taxon>
    </lineage>
</organism>
<name>A0AAD9MVI8_9ANNE</name>
<evidence type="ECO:0000313" key="3">
    <source>
        <dbReference type="Proteomes" id="UP001208570"/>
    </source>
</evidence>
<accession>A0AAD9MVI8</accession>